<accession>A0A4Y8INX8</accession>
<dbReference type="PROSITE" id="PS51186">
    <property type="entry name" value="GNAT"/>
    <property type="match status" value="1"/>
</dbReference>
<dbReference type="InterPro" id="IPR050832">
    <property type="entry name" value="Bact_Acetyltransf"/>
</dbReference>
<reference evidence="4 5" key="1">
    <citation type="submission" date="2019-03" db="EMBL/GenBank/DDBJ databases">
        <authorList>
            <person name="He R.-H."/>
        </authorList>
    </citation>
    <scope>NUCLEOTIDE SEQUENCE [LARGE SCALE GENOMIC DNA]</scope>
    <source>
        <strain evidence="5">SH 714</strain>
    </source>
</reference>
<dbReference type="Pfam" id="PF00583">
    <property type="entry name" value="Acetyltransf_1"/>
    <property type="match status" value="1"/>
</dbReference>
<keyword evidence="1 4" id="KW-0808">Transferase</keyword>
<evidence type="ECO:0000259" key="3">
    <source>
        <dbReference type="PROSITE" id="PS51186"/>
    </source>
</evidence>
<keyword evidence="2" id="KW-0012">Acyltransferase</keyword>
<evidence type="ECO:0000313" key="5">
    <source>
        <dbReference type="Proteomes" id="UP000297975"/>
    </source>
</evidence>
<dbReference type="OrthoDB" id="5292888at2"/>
<dbReference type="PANTHER" id="PTHR43877">
    <property type="entry name" value="AMINOALKYLPHOSPHONATE N-ACETYLTRANSFERASE-RELATED-RELATED"/>
    <property type="match status" value="1"/>
</dbReference>
<proteinExistence type="predicted"/>
<evidence type="ECO:0000313" key="4">
    <source>
        <dbReference type="EMBL" id="TFB21337.1"/>
    </source>
</evidence>
<keyword evidence="5" id="KW-1185">Reference proteome</keyword>
<dbReference type="GO" id="GO:0016747">
    <property type="term" value="F:acyltransferase activity, transferring groups other than amino-acyl groups"/>
    <property type="evidence" value="ECO:0007669"/>
    <property type="project" value="InterPro"/>
</dbReference>
<comment type="caution">
    <text evidence="4">The sequence shown here is derived from an EMBL/GenBank/DDBJ whole genome shotgun (WGS) entry which is preliminary data.</text>
</comment>
<dbReference type="Gene3D" id="3.40.630.30">
    <property type="match status" value="1"/>
</dbReference>
<name>A0A4Y8INX8_9BACI</name>
<dbReference type="AlphaFoldDB" id="A0A4Y8INX8"/>
<dbReference type="CDD" id="cd04301">
    <property type="entry name" value="NAT_SF"/>
    <property type="match status" value="1"/>
</dbReference>
<gene>
    <name evidence="4" type="ORF">E3U55_08455</name>
</gene>
<evidence type="ECO:0000256" key="2">
    <source>
        <dbReference type="ARBA" id="ARBA00023315"/>
    </source>
</evidence>
<sequence length="167" mass="19355">MIIREALLSDYKGIAWVHVESWRSSYENLIPPHLMEELDCEQREDLWKKILLHDKVWVVEDRDQIVGFVHGGLTRSNNYMDYQGEIYALYILSGYQGLGLGKMLIRTLIEDLSKQNIASLLVSVFEEDSQCHFYETLGAEKIDSVEVDLEGQRVKEAVYGWMSLPQI</sequence>
<protein>
    <submittedName>
        <fullName evidence="4">GNAT family N-acetyltransferase</fullName>
    </submittedName>
</protein>
<dbReference type="SUPFAM" id="SSF55729">
    <property type="entry name" value="Acyl-CoA N-acyltransferases (Nat)"/>
    <property type="match status" value="1"/>
</dbReference>
<organism evidence="4 5">
    <name type="scientific">Filobacillus milosensis</name>
    <dbReference type="NCBI Taxonomy" id="94137"/>
    <lineage>
        <taxon>Bacteria</taxon>
        <taxon>Bacillati</taxon>
        <taxon>Bacillota</taxon>
        <taxon>Bacilli</taxon>
        <taxon>Bacillales</taxon>
        <taxon>Bacillaceae</taxon>
        <taxon>Filobacillus</taxon>
    </lineage>
</organism>
<dbReference type="InterPro" id="IPR016181">
    <property type="entry name" value="Acyl_CoA_acyltransferase"/>
</dbReference>
<dbReference type="Proteomes" id="UP000297975">
    <property type="component" value="Unassembled WGS sequence"/>
</dbReference>
<feature type="domain" description="N-acetyltransferase" evidence="3">
    <location>
        <begin position="1"/>
        <end position="165"/>
    </location>
</feature>
<evidence type="ECO:0000256" key="1">
    <source>
        <dbReference type="ARBA" id="ARBA00022679"/>
    </source>
</evidence>
<dbReference type="RefSeq" id="WP_134340002.1">
    <property type="nucleotide sequence ID" value="NZ_SOPW01000008.1"/>
</dbReference>
<dbReference type="EMBL" id="SOPW01000008">
    <property type="protein sequence ID" value="TFB21337.1"/>
    <property type="molecule type" value="Genomic_DNA"/>
</dbReference>
<dbReference type="InterPro" id="IPR000182">
    <property type="entry name" value="GNAT_dom"/>
</dbReference>